<evidence type="ECO:0000256" key="2">
    <source>
        <dbReference type="ARBA" id="ARBA00006683"/>
    </source>
</evidence>
<feature type="transmembrane region" description="Helical" evidence="7">
    <location>
        <begin position="21"/>
        <end position="40"/>
    </location>
</feature>
<keyword evidence="6 7" id="KW-0472">Membrane</keyword>
<keyword evidence="5 7" id="KW-1133">Transmembrane helix</keyword>
<comment type="caution">
    <text evidence="9">The sequence shown here is derived from an EMBL/GenBank/DDBJ whole genome shotgun (WGS) entry which is preliminary data.</text>
</comment>
<proteinExistence type="inferred from homology"/>
<dbReference type="EMBL" id="JAFBDR010000008">
    <property type="protein sequence ID" value="MBM7571370.1"/>
    <property type="molecule type" value="Genomic_DNA"/>
</dbReference>
<gene>
    <name evidence="9" type="ORF">JOC48_001866</name>
</gene>
<evidence type="ECO:0000256" key="1">
    <source>
        <dbReference type="ARBA" id="ARBA00004651"/>
    </source>
</evidence>
<feature type="domain" description="Polysaccharide chain length determinant N-terminal" evidence="8">
    <location>
        <begin position="3"/>
        <end position="63"/>
    </location>
</feature>
<dbReference type="Proteomes" id="UP001296943">
    <property type="component" value="Unassembled WGS sequence"/>
</dbReference>
<protein>
    <submittedName>
        <fullName evidence="9">Capsular polysaccharide biosynthesis protein</fullName>
    </submittedName>
</protein>
<evidence type="ECO:0000256" key="5">
    <source>
        <dbReference type="ARBA" id="ARBA00022989"/>
    </source>
</evidence>
<dbReference type="InterPro" id="IPR050445">
    <property type="entry name" value="Bact_polysacc_biosynth/exp"/>
</dbReference>
<reference evidence="9 10" key="1">
    <citation type="submission" date="2021-01" db="EMBL/GenBank/DDBJ databases">
        <title>Genomic Encyclopedia of Type Strains, Phase IV (KMG-IV): sequencing the most valuable type-strain genomes for metagenomic binning, comparative biology and taxonomic classification.</title>
        <authorList>
            <person name="Goeker M."/>
        </authorList>
    </citation>
    <scope>NUCLEOTIDE SEQUENCE [LARGE SCALE GENOMIC DNA]</scope>
    <source>
        <strain evidence="9 10">DSM 23711</strain>
    </source>
</reference>
<dbReference type="RefSeq" id="WP_204498906.1">
    <property type="nucleotide sequence ID" value="NZ_JAFBDR010000008.1"/>
</dbReference>
<dbReference type="Pfam" id="PF02706">
    <property type="entry name" value="Wzz"/>
    <property type="match status" value="1"/>
</dbReference>
<evidence type="ECO:0000259" key="8">
    <source>
        <dbReference type="Pfam" id="PF02706"/>
    </source>
</evidence>
<keyword evidence="10" id="KW-1185">Reference proteome</keyword>
<comment type="similarity">
    <text evidence="2">Belongs to the CpsC/CapA family.</text>
</comment>
<keyword evidence="3" id="KW-1003">Cell membrane</keyword>
<evidence type="ECO:0000256" key="3">
    <source>
        <dbReference type="ARBA" id="ARBA00022475"/>
    </source>
</evidence>
<evidence type="ECO:0000313" key="9">
    <source>
        <dbReference type="EMBL" id="MBM7571370.1"/>
    </source>
</evidence>
<accession>A0ABS2MZN9</accession>
<organism evidence="9 10">
    <name type="scientific">Aquibacillus albus</name>
    <dbReference type="NCBI Taxonomy" id="1168171"/>
    <lineage>
        <taxon>Bacteria</taxon>
        <taxon>Bacillati</taxon>
        <taxon>Bacillota</taxon>
        <taxon>Bacilli</taxon>
        <taxon>Bacillales</taxon>
        <taxon>Bacillaceae</taxon>
        <taxon>Aquibacillus</taxon>
    </lineage>
</organism>
<evidence type="ECO:0000256" key="7">
    <source>
        <dbReference type="SAM" id="Phobius"/>
    </source>
</evidence>
<dbReference type="InterPro" id="IPR003856">
    <property type="entry name" value="LPS_length_determ_N"/>
</dbReference>
<dbReference type="PANTHER" id="PTHR32309">
    <property type="entry name" value="TYROSINE-PROTEIN KINASE"/>
    <property type="match status" value="1"/>
</dbReference>
<evidence type="ECO:0000256" key="6">
    <source>
        <dbReference type="ARBA" id="ARBA00023136"/>
    </source>
</evidence>
<keyword evidence="4 7" id="KW-0812">Transmembrane</keyword>
<name>A0ABS2MZN9_9BACI</name>
<evidence type="ECO:0000313" key="10">
    <source>
        <dbReference type="Proteomes" id="UP001296943"/>
    </source>
</evidence>
<comment type="subcellular location">
    <subcellularLocation>
        <location evidence="1">Cell membrane</location>
        <topology evidence="1">Multi-pass membrane protein</topology>
    </subcellularLocation>
</comment>
<feature type="transmembrane region" description="Helical" evidence="7">
    <location>
        <begin position="280"/>
        <end position="305"/>
    </location>
</feature>
<evidence type="ECO:0000256" key="4">
    <source>
        <dbReference type="ARBA" id="ARBA00022692"/>
    </source>
</evidence>
<sequence length="311" mass="35377">MEEEISLKEILTILWEGKITIISVTIVVTLLAAIFSNFFLTPKYETSATVLINSVQQNETGSSAFTGYLNEAVSPQIFMERVASLEVLRRVKDKTPTSERELTSYQNNLSVELTEDSNLIKLTFTGTNPAEIQETLTSIVEEAKIYTEELISDRLITLSNQFREQAEIEKQSLDQLLAEYNQMRVSEGLPSIVVMDAVTSNSNQFILNSEDLEEFQNLDRTKQVEFEKINSKIRNLTSLYNQYYSSYEEGRSLADFYKVDNKFSVLSQPFEPINPVSPNVLLNTAIAFVIGLMVSVGLVFFRAYWRDETSK</sequence>
<dbReference type="PANTHER" id="PTHR32309:SF13">
    <property type="entry name" value="FERRIC ENTEROBACTIN TRANSPORT PROTEIN FEPE"/>
    <property type="match status" value="1"/>
</dbReference>